<evidence type="ECO:0000256" key="6">
    <source>
        <dbReference type="ARBA" id="ARBA00023125"/>
    </source>
</evidence>
<dbReference type="FunFam" id="1.10.10.60:FF:000620">
    <property type="entry name" value="Mechanosensory protein 3"/>
    <property type="match status" value="1"/>
</dbReference>
<keyword evidence="5 10" id="KW-0440">LIM domain</keyword>
<dbReference type="PROSITE" id="PS00027">
    <property type="entry name" value="HOMEOBOX_1"/>
    <property type="match status" value="1"/>
</dbReference>
<dbReference type="GO" id="GO:0046872">
    <property type="term" value="F:metal ion binding"/>
    <property type="evidence" value="ECO:0007669"/>
    <property type="project" value="UniProtKB-KW"/>
</dbReference>
<dbReference type="GO" id="GO:0030182">
    <property type="term" value="P:neuron differentiation"/>
    <property type="evidence" value="ECO:0007669"/>
    <property type="project" value="TreeGrafter"/>
</dbReference>
<evidence type="ECO:0000256" key="10">
    <source>
        <dbReference type="PROSITE-ProRule" id="PRU00125"/>
    </source>
</evidence>
<evidence type="ECO:0000256" key="1">
    <source>
        <dbReference type="ARBA" id="ARBA00004123"/>
    </source>
</evidence>
<evidence type="ECO:0000313" key="15">
    <source>
        <dbReference type="Proteomes" id="UP000035642"/>
    </source>
</evidence>
<feature type="domain" description="Homeobox" evidence="14">
    <location>
        <begin position="135"/>
        <end position="195"/>
    </location>
</feature>
<dbReference type="InterPro" id="IPR017970">
    <property type="entry name" value="Homeobox_CS"/>
</dbReference>
<dbReference type="CDD" id="cd00086">
    <property type="entry name" value="homeodomain"/>
    <property type="match status" value="1"/>
</dbReference>
<keyword evidence="15" id="KW-1185">Reference proteome</keyword>
<dbReference type="STRING" id="6313.A0A0K0CX78"/>
<keyword evidence="3" id="KW-0677">Repeat</keyword>
<reference evidence="15" key="1">
    <citation type="submission" date="2012-09" db="EMBL/GenBank/DDBJ databases">
        <authorList>
            <person name="Martin A.A."/>
        </authorList>
    </citation>
    <scope>NUCLEOTIDE SEQUENCE</scope>
</reference>
<keyword evidence="4 10" id="KW-0862">Zinc</keyword>
<dbReference type="Pfam" id="PF00412">
    <property type="entry name" value="LIM"/>
    <property type="match status" value="2"/>
</dbReference>
<evidence type="ECO:0000256" key="5">
    <source>
        <dbReference type="ARBA" id="ARBA00023038"/>
    </source>
</evidence>
<protein>
    <submittedName>
        <fullName evidence="16">Homeobox domain protein</fullName>
    </submittedName>
</protein>
<feature type="domain" description="LIM zinc-binding" evidence="13">
    <location>
        <begin position="1"/>
        <end position="56"/>
    </location>
</feature>
<dbReference type="Pfam" id="PF00046">
    <property type="entry name" value="Homeodomain"/>
    <property type="match status" value="1"/>
</dbReference>
<dbReference type="PROSITE" id="PS50071">
    <property type="entry name" value="HOMEOBOX_2"/>
    <property type="match status" value="1"/>
</dbReference>
<dbReference type="WBParaSite" id="ACAC_0000214601-mRNA-1">
    <property type="protein sequence ID" value="ACAC_0000214601-mRNA-1"/>
    <property type="gene ID" value="ACAC_0000214601"/>
</dbReference>
<reference evidence="16" key="2">
    <citation type="submission" date="2017-02" db="UniProtKB">
        <authorList>
            <consortium name="WormBaseParasite"/>
        </authorList>
    </citation>
    <scope>IDENTIFICATION</scope>
</reference>
<dbReference type="GO" id="GO:0005634">
    <property type="term" value="C:nucleus"/>
    <property type="evidence" value="ECO:0007669"/>
    <property type="project" value="UniProtKB-SubCell"/>
</dbReference>
<name>A0A0K0CX78_ANGCA</name>
<dbReference type="InterPro" id="IPR009057">
    <property type="entry name" value="Homeodomain-like_sf"/>
</dbReference>
<dbReference type="InterPro" id="IPR001356">
    <property type="entry name" value="HD"/>
</dbReference>
<evidence type="ECO:0000256" key="4">
    <source>
        <dbReference type="ARBA" id="ARBA00022833"/>
    </source>
</evidence>
<keyword evidence="2 10" id="KW-0479">Metal-binding</keyword>
<evidence type="ECO:0000259" key="14">
    <source>
        <dbReference type="PROSITE" id="PS50071"/>
    </source>
</evidence>
<organism evidence="15 16">
    <name type="scientific">Angiostrongylus cantonensis</name>
    <name type="common">Rat lungworm</name>
    <dbReference type="NCBI Taxonomy" id="6313"/>
    <lineage>
        <taxon>Eukaryota</taxon>
        <taxon>Metazoa</taxon>
        <taxon>Ecdysozoa</taxon>
        <taxon>Nematoda</taxon>
        <taxon>Chromadorea</taxon>
        <taxon>Rhabditida</taxon>
        <taxon>Rhabditina</taxon>
        <taxon>Rhabditomorpha</taxon>
        <taxon>Strongyloidea</taxon>
        <taxon>Metastrongylidae</taxon>
        <taxon>Angiostrongylus</taxon>
    </lineage>
</organism>
<dbReference type="Proteomes" id="UP000035642">
    <property type="component" value="Unassembled WGS sequence"/>
</dbReference>
<dbReference type="Gene3D" id="2.10.110.10">
    <property type="entry name" value="Cysteine Rich Protein"/>
    <property type="match status" value="2"/>
</dbReference>
<dbReference type="GO" id="GO:0000981">
    <property type="term" value="F:DNA-binding transcription factor activity, RNA polymerase II-specific"/>
    <property type="evidence" value="ECO:0007669"/>
    <property type="project" value="InterPro"/>
</dbReference>
<evidence type="ECO:0000313" key="16">
    <source>
        <dbReference type="WBParaSite" id="ACAC_0000214601-mRNA-1"/>
    </source>
</evidence>
<evidence type="ECO:0000256" key="9">
    <source>
        <dbReference type="PROSITE-ProRule" id="PRU00108"/>
    </source>
</evidence>
<accession>A0A0K0CX78</accession>
<dbReference type="PANTHER" id="PTHR24208:SF170">
    <property type="entry name" value="MECHANOSENSORY PROTEIN 3"/>
    <property type="match status" value="1"/>
</dbReference>
<evidence type="ECO:0000256" key="3">
    <source>
        <dbReference type="ARBA" id="ARBA00022737"/>
    </source>
</evidence>
<feature type="DNA-binding region" description="Homeobox" evidence="9">
    <location>
        <begin position="137"/>
        <end position="196"/>
    </location>
</feature>
<dbReference type="InterPro" id="IPR001781">
    <property type="entry name" value="Znf_LIM"/>
</dbReference>
<dbReference type="SMART" id="SM00132">
    <property type="entry name" value="LIM"/>
    <property type="match status" value="2"/>
</dbReference>
<feature type="region of interest" description="Disordered" evidence="12">
    <location>
        <begin position="212"/>
        <end position="236"/>
    </location>
</feature>
<feature type="domain" description="LIM zinc-binding" evidence="13">
    <location>
        <begin position="57"/>
        <end position="140"/>
    </location>
</feature>
<comment type="subcellular location">
    <subcellularLocation>
        <location evidence="1 9 11">Nucleus</location>
    </subcellularLocation>
</comment>
<evidence type="ECO:0000256" key="12">
    <source>
        <dbReference type="SAM" id="MobiDB-lite"/>
    </source>
</evidence>
<sequence>LVISYFAFKTTFQIDARVFHENCIRCRVCHVQLLDKCYERGGQLFCSTHYFKDCSPHQCPGCKLGISPTDMVYKLKTGMVFHVDCNVCIRCGCRLYPGEQILVDEVARTVEMDSFEYNFDSYTFSEFCDDENKFLKRRGPRTTIKQNQLDVLNRIFSSTPKPSKHARAKLALETGLSMRVIQVWFQNRRSKERRLKHLCNYLRHYEARGLLPPPMHGNSSDLTTFSHQFDEEEEED</sequence>
<dbReference type="PANTHER" id="PTHR24208">
    <property type="entry name" value="LIM/HOMEOBOX PROTEIN LHX"/>
    <property type="match status" value="1"/>
</dbReference>
<dbReference type="PROSITE" id="PS00478">
    <property type="entry name" value="LIM_DOMAIN_1"/>
    <property type="match status" value="1"/>
</dbReference>
<evidence type="ECO:0000256" key="11">
    <source>
        <dbReference type="RuleBase" id="RU000682"/>
    </source>
</evidence>
<evidence type="ECO:0000256" key="8">
    <source>
        <dbReference type="ARBA" id="ARBA00023242"/>
    </source>
</evidence>
<keyword evidence="6 9" id="KW-0238">DNA-binding</keyword>
<dbReference type="SUPFAM" id="SSF46689">
    <property type="entry name" value="Homeodomain-like"/>
    <property type="match status" value="1"/>
</dbReference>
<dbReference type="SUPFAM" id="SSF57716">
    <property type="entry name" value="Glucocorticoid receptor-like (DNA-binding domain)"/>
    <property type="match status" value="1"/>
</dbReference>
<dbReference type="GO" id="GO:0000977">
    <property type="term" value="F:RNA polymerase II transcription regulatory region sequence-specific DNA binding"/>
    <property type="evidence" value="ECO:0007669"/>
    <property type="project" value="TreeGrafter"/>
</dbReference>
<keyword evidence="7 9" id="KW-0371">Homeobox</keyword>
<evidence type="ECO:0000256" key="7">
    <source>
        <dbReference type="ARBA" id="ARBA00023155"/>
    </source>
</evidence>
<dbReference type="InterPro" id="IPR050453">
    <property type="entry name" value="LIM_Homeobox_TF"/>
</dbReference>
<feature type="compositionally biased region" description="Polar residues" evidence="12">
    <location>
        <begin position="217"/>
        <end position="227"/>
    </location>
</feature>
<evidence type="ECO:0000256" key="2">
    <source>
        <dbReference type="ARBA" id="ARBA00022723"/>
    </source>
</evidence>
<dbReference type="PROSITE" id="PS50023">
    <property type="entry name" value="LIM_DOMAIN_2"/>
    <property type="match status" value="2"/>
</dbReference>
<dbReference type="SMART" id="SM00389">
    <property type="entry name" value="HOX"/>
    <property type="match status" value="1"/>
</dbReference>
<dbReference type="AlphaFoldDB" id="A0A0K0CX78"/>
<keyword evidence="8 9" id="KW-0539">Nucleus</keyword>
<proteinExistence type="predicted"/>
<evidence type="ECO:0000259" key="13">
    <source>
        <dbReference type="PROSITE" id="PS50023"/>
    </source>
</evidence>
<dbReference type="Gene3D" id="1.10.10.60">
    <property type="entry name" value="Homeodomain-like"/>
    <property type="match status" value="1"/>
</dbReference>